<keyword evidence="1" id="KW-0472">Membrane</keyword>
<dbReference type="Proteomes" id="UP000010847">
    <property type="component" value="Chromosome"/>
</dbReference>
<keyword evidence="3" id="KW-1185">Reference proteome</keyword>
<dbReference type="EMBL" id="CP007032">
    <property type="protein sequence ID" value="AHF07050.1"/>
    <property type="molecule type" value="Genomic_DNA"/>
</dbReference>
<gene>
    <name evidence="2" type="ORF">DESME_08190</name>
</gene>
<proteinExistence type="predicted"/>
<name>W0E854_9FIRM</name>
<dbReference type="HOGENOM" id="CLU_2422114_0_0_9"/>
<dbReference type="KEGG" id="dmt:DESME_08190"/>
<protein>
    <recommendedName>
        <fullName evidence="4">Phage holin family protein</fullName>
    </recommendedName>
</protein>
<evidence type="ECO:0000313" key="2">
    <source>
        <dbReference type="EMBL" id="AHF07050.1"/>
    </source>
</evidence>
<evidence type="ECO:0000256" key="1">
    <source>
        <dbReference type="SAM" id="Phobius"/>
    </source>
</evidence>
<dbReference type="AlphaFoldDB" id="W0E854"/>
<sequence>MEAIADFVIKIVDLVEAEFSELKGKAINTVVGIGLILLAVVMAMVGFVMGIYGIYLTLCIFMPPFLAAFANAALAFIIGGGLLQWAKRKLS</sequence>
<reference evidence="2 3" key="1">
    <citation type="submission" date="2013-12" db="EMBL/GenBank/DDBJ databases">
        <authorList>
            <consortium name="DOE Joint Genome Institute"/>
            <person name="Smidt H."/>
            <person name="Huntemann M."/>
            <person name="Han J."/>
            <person name="Chen A."/>
            <person name="Kyrpides N."/>
            <person name="Mavromatis K."/>
            <person name="Markowitz V."/>
            <person name="Palaniappan K."/>
            <person name="Ivanova N."/>
            <person name="Schaumberg A."/>
            <person name="Pati A."/>
            <person name="Liolios K."/>
            <person name="Nordberg H.P."/>
            <person name="Cantor M.N."/>
            <person name="Hua S.X."/>
            <person name="Woyke T."/>
        </authorList>
    </citation>
    <scope>NUCLEOTIDE SEQUENCE [LARGE SCALE GENOMIC DNA]</scope>
    <source>
        <strain evidence="3">DSM 15288</strain>
    </source>
</reference>
<keyword evidence="1" id="KW-0812">Transmembrane</keyword>
<keyword evidence="1" id="KW-1133">Transmembrane helix</keyword>
<feature type="transmembrane region" description="Helical" evidence="1">
    <location>
        <begin position="61"/>
        <end position="83"/>
    </location>
</feature>
<evidence type="ECO:0000313" key="3">
    <source>
        <dbReference type="Proteomes" id="UP000010847"/>
    </source>
</evidence>
<evidence type="ECO:0008006" key="4">
    <source>
        <dbReference type="Google" id="ProtNLM"/>
    </source>
</evidence>
<dbReference type="STRING" id="871968.DESME_08190"/>
<accession>W0E854</accession>
<feature type="transmembrane region" description="Helical" evidence="1">
    <location>
        <begin position="30"/>
        <end position="55"/>
    </location>
</feature>
<organism evidence="2 3">
    <name type="scientific">Desulfitobacterium metallireducens DSM 15288</name>
    <dbReference type="NCBI Taxonomy" id="871968"/>
    <lineage>
        <taxon>Bacteria</taxon>
        <taxon>Bacillati</taxon>
        <taxon>Bacillota</taxon>
        <taxon>Clostridia</taxon>
        <taxon>Eubacteriales</taxon>
        <taxon>Desulfitobacteriaceae</taxon>
        <taxon>Desulfitobacterium</taxon>
    </lineage>
</organism>